<evidence type="ECO:0000256" key="1">
    <source>
        <dbReference type="ARBA" id="ARBA00009861"/>
    </source>
</evidence>
<feature type="non-terminal residue" evidence="2">
    <location>
        <position position="1"/>
    </location>
</feature>
<reference evidence="2 3" key="1">
    <citation type="journal article" date="2019" name="Genome Biol. Evol.">
        <title>The Rhododendron genome and chromosomal organization provide insight into shared whole-genome duplications across the heath family (Ericaceae).</title>
        <authorList>
            <person name="Soza V.L."/>
            <person name="Lindsley D."/>
            <person name="Waalkes A."/>
            <person name="Ramage E."/>
            <person name="Patwardhan R.P."/>
            <person name="Burton J.N."/>
            <person name="Adey A."/>
            <person name="Kumar A."/>
            <person name="Qiu R."/>
            <person name="Shendure J."/>
            <person name="Hall B."/>
        </authorList>
    </citation>
    <scope>NUCLEOTIDE SEQUENCE [LARGE SCALE GENOMIC DNA]</scope>
    <source>
        <strain evidence="2">RSF 1966-606</strain>
    </source>
</reference>
<organism evidence="2 3">
    <name type="scientific">Rhododendron williamsianum</name>
    <dbReference type="NCBI Taxonomy" id="262921"/>
    <lineage>
        <taxon>Eukaryota</taxon>
        <taxon>Viridiplantae</taxon>
        <taxon>Streptophyta</taxon>
        <taxon>Embryophyta</taxon>
        <taxon>Tracheophyta</taxon>
        <taxon>Spermatophyta</taxon>
        <taxon>Magnoliopsida</taxon>
        <taxon>eudicotyledons</taxon>
        <taxon>Gunneridae</taxon>
        <taxon>Pentapetalae</taxon>
        <taxon>asterids</taxon>
        <taxon>Ericales</taxon>
        <taxon>Ericaceae</taxon>
        <taxon>Ericoideae</taxon>
        <taxon>Rhodoreae</taxon>
        <taxon>Rhododendron</taxon>
    </lineage>
</organism>
<dbReference type="EMBL" id="QEFC01001864">
    <property type="protein sequence ID" value="KAE9455229.1"/>
    <property type="molecule type" value="Genomic_DNA"/>
</dbReference>
<sequence>MESTISLTNQEIVKEEPTKLLSPQNPTPEETIFLSNIDQAVIFPVETLFFFEVPPNKTPASTLPVFDLVRKAVAEVLLVPYYFMAGRLQFNQESNRLELLCNNGGVLFVCAESGLELKDLGNLSLPNSTFHLLIHRPGLYNSLADTPLFTIQAIPSTLEISRKAHRKLNDILVYLLCYHIITEVMLKSDNSALLSFLQVTRFKCGGFALGIMTNHGVLDGKSASEMFHNLASICRGEGLKSQIIHNNRTSLRARNPPQIKFPHNEYVKLPKIPSLPTSFSSQNKTSPSPLIFSRKYYYKLFPFTQETICLLKEKAMVSCSSFEAIVAHTWKARTKAVFGQNPDGFSTVLFAVDIRGKISPNLPDGYVGNAVITAFATAKVKDLEEKPFGYVVEKVKEGRDRVTDEYVRSVIDWLEVHRGVPATCDGNFYVSAWGKLGFGGLDFGLGKAVYGGPVVSGNDEFVLLLSDGSGGLNVWLGLDKEKMERFMVHVLEI</sequence>
<accession>A0A6A4LIU8</accession>
<dbReference type="Pfam" id="PF02458">
    <property type="entry name" value="Transferase"/>
    <property type="match status" value="2"/>
</dbReference>
<dbReference type="AlphaFoldDB" id="A0A6A4LIU8"/>
<dbReference type="PANTHER" id="PTHR31642:SF231">
    <property type="entry name" value="BAHD FAMILY ACYLTRANSFERASE, CLADE V"/>
    <property type="match status" value="1"/>
</dbReference>
<evidence type="ECO:0000313" key="3">
    <source>
        <dbReference type="Proteomes" id="UP000428333"/>
    </source>
</evidence>
<dbReference type="OrthoDB" id="671439at2759"/>
<name>A0A6A4LIU8_9ERIC</name>
<protein>
    <recommendedName>
        <fullName evidence="4">Omega-hydroxypalmitate O-feruloyl transferase</fullName>
    </recommendedName>
</protein>
<proteinExistence type="inferred from homology"/>
<dbReference type="PANTHER" id="PTHR31642">
    <property type="entry name" value="TRICHOTHECENE 3-O-ACETYLTRANSFERASE"/>
    <property type="match status" value="1"/>
</dbReference>
<evidence type="ECO:0000313" key="2">
    <source>
        <dbReference type="EMBL" id="KAE9455229.1"/>
    </source>
</evidence>
<dbReference type="GO" id="GO:0016747">
    <property type="term" value="F:acyltransferase activity, transferring groups other than amino-acyl groups"/>
    <property type="evidence" value="ECO:0007669"/>
    <property type="project" value="TreeGrafter"/>
</dbReference>
<gene>
    <name evidence="2" type="ORF">C3L33_12867</name>
</gene>
<keyword evidence="3" id="KW-1185">Reference proteome</keyword>
<dbReference type="Proteomes" id="UP000428333">
    <property type="component" value="Linkage Group LG07"/>
</dbReference>
<dbReference type="InterPro" id="IPR023213">
    <property type="entry name" value="CAT-like_dom_sf"/>
</dbReference>
<dbReference type="Gene3D" id="3.30.559.10">
    <property type="entry name" value="Chloramphenicol acetyltransferase-like domain"/>
    <property type="match status" value="2"/>
</dbReference>
<comment type="similarity">
    <text evidence="1">Belongs to the plant acyltransferase family.</text>
</comment>
<evidence type="ECO:0008006" key="4">
    <source>
        <dbReference type="Google" id="ProtNLM"/>
    </source>
</evidence>
<dbReference type="InterPro" id="IPR050317">
    <property type="entry name" value="Plant_Fungal_Acyltransferase"/>
</dbReference>
<comment type="caution">
    <text evidence="2">The sequence shown here is derived from an EMBL/GenBank/DDBJ whole genome shotgun (WGS) entry which is preliminary data.</text>
</comment>